<dbReference type="InterPro" id="IPR050340">
    <property type="entry name" value="Cytosolic_Fe-S_CAF"/>
</dbReference>
<dbReference type="GO" id="GO:0051539">
    <property type="term" value="F:4 iron, 4 sulfur cluster binding"/>
    <property type="evidence" value="ECO:0007669"/>
    <property type="project" value="UniProtKB-KW"/>
</dbReference>
<dbReference type="PROSITE" id="PS51085">
    <property type="entry name" value="2FE2S_FER_2"/>
    <property type="match status" value="1"/>
</dbReference>
<evidence type="ECO:0000256" key="5">
    <source>
        <dbReference type="ARBA" id="ARBA00023014"/>
    </source>
</evidence>
<organism evidence="9 10">
    <name type="scientific">Pseudoramibacter porci</name>
    <dbReference type="NCBI Taxonomy" id="2606631"/>
    <lineage>
        <taxon>Bacteria</taxon>
        <taxon>Bacillati</taxon>
        <taxon>Bacillota</taxon>
        <taxon>Clostridia</taxon>
        <taxon>Eubacteriales</taxon>
        <taxon>Eubacteriaceae</taxon>
        <taxon>Pseudoramibacter</taxon>
    </lineage>
</organism>
<dbReference type="PROSITE" id="PS00198">
    <property type="entry name" value="4FE4S_FER_1"/>
    <property type="match status" value="1"/>
</dbReference>
<feature type="domain" description="4Fe-4S ferredoxin-type" evidence="7">
    <location>
        <begin position="180"/>
        <end position="209"/>
    </location>
</feature>
<dbReference type="PANTHER" id="PTHR11615">
    <property type="entry name" value="NITRATE, FORMATE, IRON DEHYDROGENASE"/>
    <property type="match status" value="1"/>
</dbReference>
<dbReference type="Gene3D" id="3.40.950.10">
    <property type="entry name" value="Fe-only Hydrogenase (Larger Subunit), Chain L, domain 3"/>
    <property type="match status" value="1"/>
</dbReference>
<dbReference type="SMART" id="SM00929">
    <property type="entry name" value="NADH-G_4Fe-4S_3"/>
    <property type="match status" value="1"/>
</dbReference>
<dbReference type="Pfam" id="PF12838">
    <property type="entry name" value="Fer4_7"/>
    <property type="match status" value="1"/>
</dbReference>
<dbReference type="InterPro" id="IPR009016">
    <property type="entry name" value="Fe_hydrogenase"/>
</dbReference>
<reference evidence="9 10" key="1">
    <citation type="submission" date="2019-08" db="EMBL/GenBank/DDBJ databases">
        <title>In-depth cultivation of the pig gut microbiome towards novel bacterial diversity and tailored functional studies.</title>
        <authorList>
            <person name="Wylensek D."/>
            <person name="Hitch T.C.A."/>
            <person name="Clavel T."/>
        </authorList>
    </citation>
    <scope>NUCLEOTIDE SEQUENCE [LARGE SCALE GENOMIC DNA]</scope>
    <source>
        <strain evidence="9 10">RF-744-FAT-4</strain>
    </source>
</reference>
<feature type="domain" description="4Fe-4S ferredoxin-type" evidence="7">
    <location>
        <begin position="136"/>
        <end position="167"/>
    </location>
</feature>
<evidence type="ECO:0000313" key="9">
    <source>
        <dbReference type="EMBL" id="MSS19233.1"/>
    </source>
</evidence>
<dbReference type="InterPro" id="IPR017900">
    <property type="entry name" value="4Fe4S_Fe_S_CS"/>
</dbReference>
<name>A0A7X2NEX5_9FIRM</name>
<feature type="domain" description="4Fe-4S His(Cys)3-ligated-type" evidence="8">
    <location>
        <begin position="79"/>
        <end position="118"/>
    </location>
</feature>
<dbReference type="PROSITE" id="PS51839">
    <property type="entry name" value="4FE4S_HC3"/>
    <property type="match status" value="1"/>
</dbReference>
<dbReference type="InterPro" id="IPR003149">
    <property type="entry name" value="Fe_hydrogenase_ssu"/>
</dbReference>
<dbReference type="RefSeq" id="WP_154575637.1">
    <property type="nucleotide sequence ID" value="NZ_VUMO01000002.1"/>
</dbReference>
<dbReference type="PROSITE" id="PS51379">
    <property type="entry name" value="4FE4S_FER_2"/>
    <property type="match status" value="2"/>
</dbReference>
<dbReference type="InterPro" id="IPR017896">
    <property type="entry name" value="4Fe4S_Fe-S-bd"/>
</dbReference>
<dbReference type="NCBIfam" id="TIGR02512">
    <property type="entry name" value="FeFe_hydrog_A"/>
    <property type="match status" value="1"/>
</dbReference>
<dbReference type="SUPFAM" id="SSF53920">
    <property type="entry name" value="Fe-only hydrogenase"/>
    <property type="match status" value="1"/>
</dbReference>
<dbReference type="InterPro" id="IPR013352">
    <property type="entry name" value="Fe_hydrogenase_subset"/>
</dbReference>
<dbReference type="Pfam" id="PF02906">
    <property type="entry name" value="Fe_hyd_lg_C"/>
    <property type="match status" value="1"/>
</dbReference>
<dbReference type="Gene3D" id="4.10.260.20">
    <property type="entry name" value="Iron hydrogenase, small subunit"/>
    <property type="match status" value="1"/>
</dbReference>
<dbReference type="Proteomes" id="UP000461754">
    <property type="component" value="Unassembled WGS sequence"/>
</dbReference>
<dbReference type="SMART" id="SM00902">
    <property type="entry name" value="Fe_hyd_SSU"/>
    <property type="match status" value="1"/>
</dbReference>
<dbReference type="SUPFAM" id="SSF54862">
    <property type="entry name" value="4Fe-4S ferredoxins"/>
    <property type="match status" value="1"/>
</dbReference>
<keyword evidence="1" id="KW-0004">4Fe-4S</keyword>
<dbReference type="EMBL" id="VUMO01000002">
    <property type="protein sequence ID" value="MSS19233.1"/>
    <property type="molecule type" value="Genomic_DNA"/>
</dbReference>
<evidence type="ECO:0000259" key="8">
    <source>
        <dbReference type="PROSITE" id="PS51839"/>
    </source>
</evidence>
<accession>A0A7X2NEX5</accession>
<keyword evidence="10" id="KW-1185">Reference proteome</keyword>
<dbReference type="InterPro" id="IPR019574">
    <property type="entry name" value="NADH_UbQ_OxRdtase_Gsu_4Fe4S-bd"/>
</dbReference>
<evidence type="ECO:0000259" key="7">
    <source>
        <dbReference type="PROSITE" id="PS51379"/>
    </source>
</evidence>
<dbReference type="FunFam" id="3.30.70.20:FF:000035">
    <property type="entry name" value="Iron hydrogenase 1"/>
    <property type="match status" value="1"/>
</dbReference>
<keyword evidence="3" id="KW-0677">Repeat</keyword>
<keyword evidence="2" id="KW-0479">Metal-binding</keyword>
<keyword evidence="4" id="KW-0408">Iron</keyword>
<evidence type="ECO:0000256" key="1">
    <source>
        <dbReference type="ARBA" id="ARBA00022485"/>
    </source>
</evidence>
<evidence type="ECO:0000259" key="6">
    <source>
        <dbReference type="PROSITE" id="PS51085"/>
    </source>
</evidence>
<dbReference type="InterPro" id="IPR036010">
    <property type="entry name" value="2Fe-2S_ferredoxin-like_sf"/>
</dbReference>
<dbReference type="AlphaFoldDB" id="A0A7X2NEX5"/>
<keyword evidence="5" id="KW-0411">Iron-sulfur</keyword>
<dbReference type="InterPro" id="IPR004108">
    <property type="entry name" value="Fe_hydrogenase_lsu_C"/>
</dbReference>
<evidence type="ECO:0000256" key="4">
    <source>
        <dbReference type="ARBA" id="ARBA00023004"/>
    </source>
</evidence>
<dbReference type="Pfam" id="PF10588">
    <property type="entry name" value="NADH-G_4Fe-4S_3"/>
    <property type="match status" value="1"/>
</dbReference>
<dbReference type="InterPro" id="IPR001041">
    <property type="entry name" value="2Fe-2S_ferredoxin-type"/>
</dbReference>
<protein>
    <submittedName>
        <fullName evidence="9">2Fe-2S iron-sulfur cluster binding domain-containing protein</fullName>
    </submittedName>
</protein>
<sequence>MVIRVTINGFVYQIPSDISIMEACEKTGWPLPHLCFLKDINEIGACRVCVVEVEGEERLITACNNKVYPGMVIYTNSPRVQEARRINLQLILSQHDSHCTTCPRNGNCALQQACFDLGIEESLYHKEVPENKWPQDFPLIREESKCIKCLRCVQICDKIQSLGVWDLVRSGGRTTVNVSGGRHIENADCTVCGQCVTHCPTGALHGRQDRKRVYPWEKAINNPDIVTVVQVAPAVRAAWGEGLNLSRERATPGRLAAALRRCGFNFVFDTNFGADLTVMEEASEFLKRMTDGQKHRYPMFTSCCPGWVRFLKSQYPDMVDDLSTSKSPQGMQATMTKTYFADKIGVPADKIFSISVMPCLAKKSEIAIPSLNDAGAGQDLDVTLTTREMIAMIRAQNLDVANLPEEPFDSPLGVSTGAGVIFGTTGGVMEAALRTGYYLAAGETPSPDTFKTVCRTEAHPWGEAAYDFAGIPVRTAVVSGLANTRQLIRALRRGEVHYDFVEVMACPGGCVGGGGQPIHDGEELAAIRGRRLHNLDRMANIRFSHENPEIQRLYREFLGEPLSEKAERYLHTDHHQWEMPLSPHLDEDVRIERK</sequence>
<dbReference type="GO" id="GO:0008901">
    <property type="term" value="F:ferredoxin hydrogenase activity"/>
    <property type="evidence" value="ECO:0007669"/>
    <property type="project" value="InterPro"/>
</dbReference>
<dbReference type="InterPro" id="IPR036991">
    <property type="entry name" value="Fe_hydrogenase_ssu_sf"/>
</dbReference>
<dbReference type="Pfam" id="PF02256">
    <property type="entry name" value="Fe_hyd_SSU"/>
    <property type="match status" value="1"/>
</dbReference>
<proteinExistence type="predicted"/>
<evidence type="ECO:0000256" key="3">
    <source>
        <dbReference type="ARBA" id="ARBA00022737"/>
    </source>
</evidence>
<dbReference type="GO" id="GO:0005506">
    <property type="term" value="F:iron ion binding"/>
    <property type="evidence" value="ECO:0007669"/>
    <property type="project" value="InterPro"/>
</dbReference>
<dbReference type="SUPFAM" id="SSF54292">
    <property type="entry name" value="2Fe-2S ferredoxin-like"/>
    <property type="match status" value="1"/>
</dbReference>
<dbReference type="Pfam" id="PF13510">
    <property type="entry name" value="Fer2_4"/>
    <property type="match status" value="1"/>
</dbReference>
<dbReference type="Gene3D" id="3.30.70.20">
    <property type="match status" value="1"/>
</dbReference>
<evidence type="ECO:0000256" key="2">
    <source>
        <dbReference type="ARBA" id="ARBA00022723"/>
    </source>
</evidence>
<dbReference type="Gene3D" id="3.40.50.1780">
    <property type="match status" value="1"/>
</dbReference>
<dbReference type="Gene3D" id="3.10.20.740">
    <property type="match status" value="1"/>
</dbReference>
<feature type="domain" description="2Fe-2S ferredoxin-type" evidence="6">
    <location>
        <begin position="1"/>
        <end position="79"/>
    </location>
</feature>
<gene>
    <name evidence="9" type="ORF">FYJ52_02240</name>
</gene>
<evidence type="ECO:0000313" key="10">
    <source>
        <dbReference type="Proteomes" id="UP000461754"/>
    </source>
</evidence>
<comment type="caution">
    <text evidence="9">The sequence shown here is derived from an EMBL/GenBank/DDBJ whole genome shotgun (WGS) entry which is preliminary data.</text>
</comment>